<evidence type="ECO:0000259" key="2">
    <source>
        <dbReference type="Pfam" id="PF23398"/>
    </source>
</evidence>
<dbReference type="AlphaFoldDB" id="A0A7G2CQ82"/>
<feature type="compositionally biased region" description="Basic residues" evidence="1">
    <location>
        <begin position="346"/>
        <end position="356"/>
    </location>
</feature>
<protein>
    <recommendedName>
        <fullName evidence="2">Flagellar attachment zone protein 1 conserved domain-containing protein</fullName>
    </recommendedName>
</protein>
<dbReference type="VEuPathDB" id="TriTrypDB:ADEAN_000880900"/>
<accession>A0A7G2CQ82</accession>
<proteinExistence type="predicted"/>
<feature type="region of interest" description="Disordered" evidence="1">
    <location>
        <begin position="334"/>
        <end position="356"/>
    </location>
</feature>
<evidence type="ECO:0000256" key="1">
    <source>
        <dbReference type="SAM" id="MobiDB-lite"/>
    </source>
</evidence>
<dbReference type="Proteomes" id="UP000515908">
    <property type="component" value="Chromosome 20"/>
</dbReference>
<keyword evidence="4" id="KW-1185">Reference proteome</keyword>
<dbReference type="EMBL" id="LR877164">
    <property type="protein sequence ID" value="CAD2221277.1"/>
    <property type="molecule type" value="Genomic_DNA"/>
</dbReference>
<dbReference type="Pfam" id="PF23398">
    <property type="entry name" value="FAZ1_cons"/>
    <property type="match status" value="3"/>
</dbReference>
<evidence type="ECO:0000313" key="3">
    <source>
        <dbReference type="EMBL" id="CAD2221277.1"/>
    </source>
</evidence>
<evidence type="ECO:0000313" key="4">
    <source>
        <dbReference type="Proteomes" id="UP000515908"/>
    </source>
</evidence>
<sequence>MNFRADKEASHEEVEKAVREGEYPRTWELYRQWSDEGYVETEHEVGFSGADWDYVMEKNKDALLDTFKMSTADEMELQSRHVGELQPTVDEKGVSFGFSLKHPKEWTQKEVDEKLKNCAYTAVWELYETRPYDPSRTTVTAHEITFEGEDWDYTLEKKRADVETAFKEDVAERLGVAPTAVTEVQPKRTEKGITLSANVQHPTVMDKDMVAEELRQGSYPRTWKCYTKKPTPVPRAAPPPAKGLSSQFAREFDGLDWDVALKERGEKVKQSFIRDTADVIQTTPEHVVVDSVETSGTGSLIVAYRIRHLQIREENALSLTDNYAYPLTWSQYHSRERDGGPLPVTPRRRSGSRPPQ</sequence>
<reference evidence="3 4" key="1">
    <citation type="submission" date="2020-08" db="EMBL/GenBank/DDBJ databases">
        <authorList>
            <person name="Newling K."/>
            <person name="Davey J."/>
            <person name="Forrester S."/>
        </authorList>
    </citation>
    <scope>NUCLEOTIDE SEQUENCE [LARGE SCALE GENOMIC DNA]</scope>
    <source>
        <strain evidence="4">Crithidia deanei Carvalho (ATCC PRA-265)</strain>
    </source>
</reference>
<dbReference type="InterPro" id="IPR056614">
    <property type="entry name" value="FAZ1_cons"/>
</dbReference>
<feature type="domain" description="Flagellar attachment zone protein 1 conserved" evidence="2">
    <location>
        <begin position="247"/>
        <end position="334"/>
    </location>
</feature>
<feature type="domain" description="Flagellar attachment zone protein 1 conserved" evidence="2">
    <location>
        <begin position="39"/>
        <end position="130"/>
    </location>
</feature>
<feature type="domain" description="Flagellar attachment zone protein 1 conserved" evidence="2">
    <location>
        <begin position="137"/>
        <end position="228"/>
    </location>
</feature>
<organism evidence="3 4">
    <name type="scientific">Angomonas deanei</name>
    <dbReference type="NCBI Taxonomy" id="59799"/>
    <lineage>
        <taxon>Eukaryota</taxon>
        <taxon>Discoba</taxon>
        <taxon>Euglenozoa</taxon>
        <taxon>Kinetoplastea</taxon>
        <taxon>Metakinetoplastina</taxon>
        <taxon>Trypanosomatida</taxon>
        <taxon>Trypanosomatidae</taxon>
        <taxon>Strigomonadinae</taxon>
        <taxon>Angomonas</taxon>
    </lineage>
</organism>
<name>A0A7G2CQ82_9TRYP</name>
<gene>
    <name evidence="3" type="ORF">ADEAN_000880900</name>
</gene>